<dbReference type="Proteomes" id="UP001596317">
    <property type="component" value="Unassembled WGS sequence"/>
</dbReference>
<dbReference type="RefSeq" id="WP_224611851.1">
    <property type="nucleotide sequence ID" value="NZ_JAIQXV010000020.1"/>
</dbReference>
<evidence type="ECO:0008006" key="3">
    <source>
        <dbReference type="Google" id="ProtNLM"/>
    </source>
</evidence>
<dbReference type="Gene3D" id="3.40.50.1820">
    <property type="entry name" value="alpha/beta hydrolase"/>
    <property type="match status" value="1"/>
</dbReference>
<evidence type="ECO:0000313" key="1">
    <source>
        <dbReference type="EMBL" id="MFC6662864.1"/>
    </source>
</evidence>
<dbReference type="EMBL" id="JBHSWB010000002">
    <property type="protein sequence ID" value="MFC6662864.1"/>
    <property type="molecule type" value="Genomic_DNA"/>
</dbReference>
<proteinExistence type="predicted"/>
<name>A0ABW1ZQW7_9DEIO</name>
<comment type="caution">
    <text evidence="1">The sequence shown here is derived from an EMBL/GenBank/DDBJ whole genome shotgun (WGS) entry which is preliminary data.</text>
</comment>
<dbReference type="InterPro" id="IPR029058">
    <property type="entry name" value="AB_hydrolase_fold"/>
</dbReference>
<sequence>MPAAQALNTIRSAPRIGLGIQQLDEGLRNQLGLNPAMDLQAVVVVLTTKVGYGPLDKAYRLVTKRTLMQDFRAQLTALDASRAGMRMNAAQQAGMIDALIDGHDRSAWLVGNQLVDNLAKTDNLIPNLLQGTTRQLGKPVISIPGPVGKLLNAVRGAVPFGNMEVDRYDVITDPKLIEALMDELRAAKASGQLPQVLAAYQQQTGRSLYTTLGEMIRDANVRQKLLALLPPPINEKQLTYDAFLENVAIGMAYENASGDALEGKAPDGEADHQDLRRGGQFAALLAYFGYQAQDVVVGKWGLEMRILTPIPGKAKYKDVIVTWRGTEGVAFNLDSNKPGTVDTKIGDFAPGSIGYYQIMQNKEVIDHQLNKARAHGPLLMVGHSLGGGLAQLAATMYAPLTRTVVTFQGANIDQKDIDRLLKYNQLNPALAITARHYRADGDVVPTSGDAAIPGQIHYFDPQWKPQGSNKPYASSMMDHVANGHNIPLLNTYLQGLNTKNPALGVLKAAGIQDENTVKTLKDGGTRPAEKRMDARVVYGGSYSTANDPRLVTEGGRDNLLLLQKAATLVKKTPLSFHDVLTQELPANTLLEHLTTLAKGSASYQAFVTAALKMMGLQDKTYAPITLKVTEKDRNMAKDMAMKLPTSVQVPVQELQIQVSPEDLVNRKFTRLKAIWTSVRG</sequence>
<dbReference type="Pfam" id="PF26363">
    <property type="entry name" value="Phospholipase-like"/>
    <property type="match status" value="1"/>
</dbReference>
<gene>
    <name evidence="1" type="ORF">ACFP90_22745</name>
</gene>
<evidence type="ECO:0000313" key="2">
    <source>
        <dbReference type="Proteomes" id="UP001596317"/>
    </source>
</evidence>
<organism evidence="1 2">
    <name type="scientific">Deinococcus multiflagellatus</name>
    <dbReference type="NCBI Taxonomy" id="1656887"/>
    <lineage>
        <taxon>Bacteria</taxon>
        <taxon>Thermotogati</taxon>
        <taxon>Deinococcota</taxon>
        <taxon>Deinococci</taxon>
        <taxon>Deinococcales</taxon>
        <taxon>Deinococcaceae</taxon>
        <taxon>Deinococcus</taxon>
    </lineage>
</organism>
<reference evidence="2" key="1">
    <citation type="journal article" date="2019" name="Int. J. Syst. Evol. Microbiol.">
        <title>The Global Catalogue of Microorganisms (GCM) 10K type strain sequencing project: providing services to taxonomists for standard genome sequencing and annotation.</title>
        <authorList>
            <consortium name="The Broad Institute Genomics Platform"/>
            <consortium name="The Broad Institute Genome Sequencing Center for Infectious Disease"/>
            <person name="Wu L."/>
            <person name="Ma J."/>
        </authorList>
    </citation>
    <scope>NUCLEOTIDE SEQUENCE [LARGE SCALE GENOMIC DNA]</scope>
    <source>
        <strain evidence="2">CCUG 63830</strain>
    </source>
</reference>
<accession>A0ABW1ZQW7</accession>
<dbReference type="SUPFAM" id="SSF53474">
    <property type="entry name" value="alpha/beta-Hydrolases"/>
    <property type="match status" value="1"/>
</dbReference>
<protein>
    <recommendedName>
        <fullName evidence="3">Fungal lipase-like domain-containing protein</fullName>
    </recommendedName>
</protein>
<keyword evidence="2" id="KW-1185">Reference proteome</keyword>